<name>A0ACB7Z2X5_9ERIC</name>
<dbReference type="Proteomes" id="UP000828048">
    <property type="component" value="Chromosome 4"/>
</dbReference>
<comment type="caution">
    <text evidence="1">The sequence shown here is derived from an EMBL/GenBank/DDBJ whole genome shotgun (WGS) entry which is preliminary data.</text>
</comment>
<gene>
    <name evidence="1" type="ORF">Vadar_009894</name>
</gene>
<accession>A0ACB7Z2X5</accession>
<reference evidence="1 2" key="1">
    <citation type="journal article" date="2021" name="Hortic Res">
        <title>High-quality reference genome and annotation aids understanding of berry development for evergreen blueberry (Vaccinium darrowii).</title>
        <authorList>
            <person name="Yu J."/>
            <person name="Hulse-Kemp A.M."/>
            <person name="Babiker E."/>
            <person name="Staton M."/>
        </authorList>
    </citation>
    <scope>NUCLEOTIDE SEQUENCE [LARGE SCALE GENOMIC DNA]</scope>
    <source>
        <strain evidence="2">cv. NJ 8807/NJ 8810</strain>
        <tissue evidence="1">Young leaf</tissue>
    </source>
</reference>
<dbReference type="EMBL" id="CM037154">
    <property type="protein sequence ID" value="KAH7860141.1"/>
    <property type="molecule type" value="Genomic_DNA"/>
</dbReference>
<sequence>MAGTLPGVECARRRRFHQSGGGTEAPSAAALGMTRRSTFCLYTSNTYHDSHLSSSSCSSLQRSNKQAYQAQKLGGLAGEAKDRLDERLRAQRKSETKRNVKIQESLRSTTERRTMESRDLQIEVFGAKKSGSKKFNWAKLGWKSIDQVECAICLEVFKKGESLVNLPCAHRFHSRCLVPWLETNAHCPCCRMGILNSMNEK</sequence>
<keyword evidence="2" id="KW-1185">Reference proteome</keyword>
<organism evidence="1 2">
    <name type="scientific">Vaccinium darrowii</name>
    <dbReference type="NCBI Taxonomy" id="229202"/>
    <lineage>
        <taxon>Eukaryota</taxon>
        <taxon>Viridiplantae</taxon>
        <taxon>Streptophyta</taxon>
        <taxon>Embryophyta</taxon>
        <taxon>Tracheophyta</taxon>
        <taxon>Spermatophyta</taxon>
        <taxon>Magnoliopsida</taxon>
        <taxon>eudicotyledons</taxon>
        <taxon>Gunneridae</taxon>
        <taxon>Pentapetalae</taxon>
        <taxon>asterids</taxon>
        <taxon>Ericales</taxon>
        <taxon>Ericaceae</taxon>
        <taxon>Vaccinioideae</taxon>
        <taxon>Vaccinieae</taxon>
        <taxon>Vaccinium</taxon>
    </lineage>
</organism>
<proteinExistence type="predicted"/>
<evidence type="ECO:0000313" key="1">
    <source>
        <dbReference type="EMBL" id="KAH7860141.1"/>
    </source>
</evidence>
<evidence type="ECO:0000313" key="2">
    <source>
        <dbReference type="Proteomes" id="UP000828048"/>
    </source>
</evidence>
<protein>
    <submittedName>
        <fullName evidence="1">Uncharacterized protein</fullName>
    </submittedName>
</protein>